<keyword evidence="3" id="KW-1185">Reference proteome</keyword>
<evidence type="ECO:0000256" key="1">
    <source>
        <dbReference type="SAM" id="MobiDB-lite"/>
    </source>
</evidence>
<name>A0A2T2NCC8_CORCC</name>
<gene>
    <name evidence="2" type="ORF">BS50DRAFT_602837</name>
</gene>
<accession>A0A2T2NCC8</accession>
<proteinExistence type="predicted"/>
<dbReference type="GO" id="GO:0032153">
    <property type="term" value="C:cell division site"/>
    <property type="evidence" value="ECO:0007669"/>
    <property type="project" value="TreeGrafter"/>
</dbReference>
<feature type="compositionally biased region" description="Polar residues" evidence="1">
    <location>
        <begin position="151"/>
        <end position="162"/>
    </location>
</feature>
<dbReference type="STRING" id="1448308.A0A2T2NCC8"/>
<dbReference type="PANTHER" id="PTHR43628">
    <property type="entry name" value="ACTIVATOR OF C KINASE PROTEIN 1-RELATED"/>
    <property type="match status" value="1"/>
</dbReference>
<dbReference type="AlphaFoldDB" id="A0A2T2NCC8"/>
<evidence type="ECO:0000313" key="3">
    <source>
        <dbReference type="Proteomes" id="UP000240883"/>
    </source>
</evidence>
<dbReference type="SMART" id="SM00671">
    <property type="entry name" value="SEL1"/>
    <property type="match status" value="3"/>
</dbReference>
<dbReference type="InterPro" id="IPR006597">
    <property type="entry name" value="Sel1-like"/>
</dbReference>
<sequence length="355" mass="38255">MTLKDLLKKKDKIKDEGATDAAPKGPMLSPDVPEFTFMRTTTTTQESIEPPAFPGDPTRQGPLLSPEPRGGRMSRFRRFSNASSNASGGDEHRAKSESRLADRLSFGGRNRSSSSAHVPQNLPDMGGDGVARTEEDEANWEKRATLLAKGNTLSKSGSTTPNIERPDPMAGTAGGRRPSVSQPKEEGDIQEAIRLHENGNLEASTAIFGRLADPHGANNALSQVLYGLALRHGWGCEPNQEQAITYLSYAASNSAEIESLALSAGMKKGGAAKGELVLAMYELANCFRNGWGIKKDPVAAKQYYETAANLGDTDAMNEVAWCYLEGFGTKKDKFKAAQFLRLAESKGSKTLGNTW</sequence>
<dbReference type="InterPro" id="IPR052945">
    <property type="entry name" value="Mitotic_Regulator"/>
</dbReference>
<dbReference type="PANTHER" id="PTHR43628:SF1">
    <property type="entry name" value="CHITIN SYNTHASE REGULATORY FACTOR 2-RELATED"/>
    <property type="match status" value="1"/>
</dbReference>
<dbReference type="SUPFAM" id="SSF81901">
    <property type="entry name" value="HCP-like"/>
    <property type="match status" value="1"/>
</dbReference>
<dbReference type="EMBL" id="KZ678140">
    <property type="protein sequence ID" value="PSN63083.1"/>
    <property type="molecule type" value="Genomic_DNA"/>
</dbReference>
<organism evidence="2 3">
    <name type="scientific">Corynespora cassiicola Philippines</name>
    <dbReference type="NCBI Taxonomy" id="1448308"/>
    <lineage>
        <taxon>Eukaryota</taxon>
        <taxon>Fungi</taxon>
        <taxon>Dikarya</taxon>
        <taxon>Ascomycota</taxon>
        <taxon>Pezizomycotina</taxon>
        <taxon>Dothideomycetes</taxon>
        <taxon>Pleosporomycetidae</taxon>
        <taxon>Pleosporales</taxon>
        <taxon>Corynesporascaceae</taxon>
        <taxon>Corynespora</taxon>
    </lineage>
</organism>
<dbReference type="Pfam" id="PF08238">
    <property type="entry name" value="Sel1"/>
    <property type="match status" value="3"/>
</dbReference>
<dbReference type="FunFam" id="1.25.40.10:FF:001244">
    <property type="entry name" value="HCP-like protein"/>
    <property type="match status" value="1"/>
</dbReference>
<feature type="region of interest" description="Disordered" evidence="1">
    <location>
        <begin position="1"/>
        <end position="187"/>
    </location>
</feature>
<dbReference type="Proteomes" id="UP000240883">
    <property type="component" value="Unassembled WGS sequence"/>
</dbReference>
<dbReference type="InterPro" id="IPR011990">
    <property type="entry name" value="TPR-like_helical_dom_sf"/>
</dbReference>
<evidence type="ECO:0000313" key="2">
    <source>
        <dbReference type="EMBL" id="PSN63083.1"/>
    </source>
</evidence>
<protein>
    <submittedName>
        <fullName evidence="2">HCP-like protein</fullName>
    </submittedName>
</protein>
<feature type="compositionally biased region" description="Basic and acidic residues" evidence="1">
    <location>
        <begin position="89"/>
        <end position="102"/>
    </location>
</feature>
<dbReference type="GO" id="GO:0010972">
    <property type="term" value="P:negative regulation of G2/M transition of mitotic cell cycle"/>
    <property type="evidence" value="ECO:0007669"/>
    <property type="project" value="TreeGrafter"/>
</dbReference>
<dbReference type="OrthoDB" id="2148946at2759"/>
<feature type="compositionally biased region" description="Basic and acidic residues" evidence="1">
    <location>
        <begin position="1"/>
        <end position="17"/>
    </location>
</feature>
<reference evidence="2 3" key="1">
    <citation type="journal article" date="2018" name="Front. Microbiol.">
        <title>Genome-Wide Analysis of Corynespora cassiicola Leaf Fall Disease Putative Effectors.</title>
        <authorList>
            <person name="Lopez D."/>
            <person name="Ribeiro S."/>
            <person name="Label P."/>
            <person name="Fumanal B."/>
            <person name="Venisse J.S."/>
            <person name="Kohler A."/>
            <person name="de Oliveira R.R."/>
            <person name="Labutti K."/>
            <person name="Lipzen A."/>
            <person name="Lail K."/>
            <person name="Bauer D."/>
            <person name="Ohm R.A."/>
            <person name="Barry K.W."/>
            <person name="Spatafora J."/>
            <person name="Grigoriev I.V."/>
            <person name="Martin F.M."/>
            <person name="Pujade-Renaud V."/>
        </authorList>
    </citation>
    <scope>NUCLEOTIDE SEQUENCE [LARGE SCALE GENOMIC DNA]</scope>
    <source>
        <strain evidence="2 3">Philippines</strain>
    </source>
</reference>
<dbReference type="Gene3D" id="1.25.40.10">
    <property type="entry name" value="Tetratricopeptide repeat domain"/>
    <property type="match status" value="1"/>
</dbReference>